<dbReference type="InterPro" id="IPR014710">
    <property type="entry name" value="RmlC-like_jellyroll"/>
</dbReference>
<protein>
    <submittedName>
        <fullName evidence="2">Sugar 3,4-ketoisomerase</fullName>
    </submittedName>
</protein>
<dbReference type="EMBL" id="JBHSTQ010000007">
    <property type="protein sequence ID" value="MFC6386571.1"/>
    <property type="molecule type" value="Genomic_DNA"/>
</dbReference>
<dbReference type="Proteomes" id="UP001596267">
    <property type="component" value="Unassembled WGS sequence"/>
</dbReference>
<dbReference type="InterPro" id="IPR011051">
    <property type="entry name" value="RmlC_Cupin_sf"/>
</dbReference>
<dbReference type="SUPFAM" id="SSF51182">
    <property type="entry name" value="RmlC-like cupins"/>
    <property type="match status" value="1"/>
</dbReference>
<organism evidence="2 3">
    <name type="scientific">Sporolactobacillus kofuensis</name>
    <dbReference type="NCBI Taxonomy" id="269672"/>
    <lineage>
        <taxon>Bacteria</taxon>
        <taxon>Bacillati</taxon>
        <taxon>Bacillota</taxon>
        <taxon>Bacilli</taxon>
        <taxon>Bacillales</taxon>
        <taxon>Sporolactobacillaceae</taxon>
        <taxon>Sporolactobacillus</taxon>
    </lineage>
</organism>
<dbReference type="Pfam" id="PF05523">
    <property type="entry name" value="FdtA"/>
    <property type="match status" value="1"/>
</dbReference>
<evidence type="ECO:0000313" key="3">
    <source>
        <dbReference type="Proteomes" id="UP001596267"/>
    </source>
</evidence>
<proteinExistence type="predicted"/>
<evidence type="ECO:0000313" key="2">
    <source>
        <dbReference type="EMBL" id="MFC6386571.1"/>
    </source>
</evidence>
<gene>
    <name evidence="2" type="ORF">ACFP7A_08150</name>
</gene>
<reference evidence="3" key="1">
    <citation type="journal article" date="2019" name="Int. J. Syst. Evol. Microbiol.">
        <title>The Global Catalogue of Microorganisms (GCM) 10K type strain sequencing project: providing services to taxonomists for standard genome sequencing and annotation.</title>
        <authorList>
            <consortium name="The Broad Institute Genomics Platform"/>
            <consortium name="The Broad Institute Genome Sequencing Center for Infectious Disease"/>
            <person name="Wu L."/>
            <person name="Ma J."/>
        </authorList>
    </citation>
    <scope>NUCLEOTIDE SEQUENCE [LARGE SCALE GENOMIC DNA]</scope>
    <source>
        <strain evidence="3">CCUG 42001</strain>
    </source>
</reference>
<dbReference type="CDD" id="cd20292">
    <property type="entry name" value="cupin_QdtA-like"/>
    <property type="match status" value="1"/>
</dbReference>
<evidence type="ECO:0000259" key="1">
    <source>
        <dbReference type="Pfam" id="PF05523"/>
    </source>
</evidence>
<dbReference type="InterPro" id="IPR008894">
    <property type="entry name" value="QdtA_cupin_dom"/>
</dbReference>
<dbReference type="Gene3D" id="2.60.120.10">
    <property type="entry name" value="Jelly Rolls"/>
    <property type="match status" value="1"/>
</dbReference>
<feature type="domain" description="Sugar 3,4-ketoisomerase QdtA cupin" evidence="1">
    <location>
        <begin position="3"/>
        <end position="131"/>
    </location>
</feature>
<keyword evidence="3" id="KW-1185">Reference proteome</keyword>
<sequence length="142" mass="16416">MYNCALLKFKDIVSNDGHLTSIEERIDVPFIIKRIYYITGVAQDAERGFHAHKTLHQVLICLNGSIKIRLKTPIKEEQIKLNDPSVGLYIGPLIWREMFDFTKGSVLLVAASDHYSEDDYIRDYNLYLDEAKDTFLSHSIHE</sequence>
<name>A0ABW1WDW5_9BACL</name>
<accession>A0ABW1WDW5</accession>
<comment type="caution">
    <text evidence="2">The sequence shown here is derived from an EMBL/GenBank/DDBJ whole genome shotgun (WGS) entry which is preliminary data.</text>
</comment>